<keyword evidence="3" id="KW-0479">Metal-binding</keyword>
<dbReference type="KEGG" id="pda:103714750"/>
<dbReference type="PANTHER" id="PTHR12549:SF42">
    <property type="entry name" value="LYSINE-SPECIFIC DEMETHYLASE JMJ28"/>
    <property type="match status" value="1"/>
</dbReference>
<comment type="similarity">
    <text evidence="2">Belongs to the JARID1 histone demethylase family.</text>
</comment>
<feature type="compositionally biased region" description="Basic and acidic residues" evidence="6">
    <location>
        <begin position="106"/>
        <end position="118"/>
    </location>
</feature>
<dbReference type="Proteomes" id="UP000228380">
    <property type="component" value="Chromosome 11"/>
</dbReference>
<feature type="region of interest" description="Disordered" evidence="6">
    <location>
        <begin position="58"/>
        <end position="126"/>
    </location>
</feature>
<evidence type="ECO:0000256" key="1">
    <source>
        <dbReference type="ARBA" id="ARBA00004123"/>
    </source>
</evidence>
<gene>
    <name evidence="9" type="primary">LOC103714750</name>
</gene>
<feature type="domain" description="WRC" evidence="7">
    <location>
        <begin position="12"/>
        <end position="56"/>
    </location>
</feature>
<evidence type="ECO:0000313" key="9">
    <source>
        <dbReference type="RefSeq" id="XP_038987705.1"/>
    </source>
</evidence>
<dbReference type="InterPro" id="IPR045109">
    <property type="entry name" value="LSDs-like"/>
</dbReference>
<accession>A0A8B9AMU4</accession>
<reference evidence="9" key="2">
    <citation type="submission" date="2025-08" db="UniProtKB">
        <authorList>
            <consortium name="RefSeq"/>
        </authorList>
    </citation>
    <scope>IDENTIFICATION</scope>
    <source>
        <tissue evidence="9">Young leaves</tissue>
    </source>
</reference>
<protein>
    <submittedName>
        <fullName evidence="9">Uncharacterized protein LOC103714750 isoform X1</fullName>
    </submittedName>
</protein>
<dbReference type="GO" id="GO:0003712">
    <property type="term" value="F:transcription coregulator activity"/>
    <property type="evidence" value="ECO:0007669"/>
    <property type="project" value="TreeGrafter"/>
</dbReference>
<dbReference type="OrthoDB" id="1934855at2759"/>
<sequence>MARGNKAAPVPVADELRCRRSDGREWRCPRRAMAGVSFCEYHYHLARRNQAKHKELLESASKPHRKPGLPPRPRPKPPDQPPRKRRRKGDPPTKELTAVALRRRMERREEREMKKGESEGQTELTRDLPNGVMTISLTPARDSGNAGPPLDRKLGCDQEPFLRRYIRSKNVEPLPVGPLKKFPCGKGLRRGRKRICHRCGESKVVRKVWCSSRRKESCSSCIKKWYSEMSEVGVKISRPNCCGYCDCKTCMHAGAKAGGCKVSFLAGSFTFNRRMLHLLHGSLSLLYQDWLLPVLKQISQEQITELEIEANNQGRRLSGVQIQVAERGPNEILYCNHCKNSIIDFLRSCPRCPYKLCLSCCQEIRGANILKKVAVATLKFRNERKANKHAGKILNGLKQKLSVRMSPDMSSLSTKLLLPEWKSENSEGHIACPSKELGGCGNGLMHLVFMLPFNWSEESDISAEQIAVSCKRARSLCCIGCSGD</sequence>
<dbReference type="GO" id="GO:0000785">
    <property type="term" value="C:chromatin"/>
    <property type="evidence" value="ECO:0007669"/>
    <property type="project" value="TreeGrafter"/>
</dbReference>
<organism evidence="8 9">
    <name type="scientific">Phoenix dactylifera</name>
    <name type="common">Date palm</name>
    <dbReference type="NCBI Taxonomy" id="42345"/>
    <lineage>
        <taxon>Eukaryota</taxon>
        <taxon>Viridiplantae</taxon>
        <taxon>Streptophyta</taxon>
        <taxon>Embryophyta</taxon>
        <taxon>Tracheophyta</taxon>
        <taxon>Spermatophyta</taxon>
        <taxon>Magnoliopsida</taxon>
        <taxon>Liliopsida</taxon>
        <taxon>Arecaceae</taxon>
        <taxon>Coryphoideae</taxon>
        <taxon>Phoeniceae</taxon>
        <taxon>Phoenix</taxon>
    </lineage>
</organism>
<evidence type="ECO:0000256" key="2">
    <source>
        <dbReference type="ARBA" id="ARBA00006801"/>
    </source>
</evidence>
<dbReference type="GO" id="GO:0000118">
    <property type="term" value="C:histone deacetylase complex"/>
    <property type="evidence" value="ECO:0007669"/>
    <property type="project" value="TreeGrafter"/>
</dbReference>
<dbReference type="PROSITE" id="PS51667">
    <property type="entry name" value="WRC"/>
    <property type="match status" value="1"/>
</dbReference>
<name>A0A8B9AMU4_PHODC</name>
<dbReference type="GO" id="GO:0046872">
    <property type="term" value="F:metal ion binding"/>
    <property type="evidence" value="ECO:0007669"/>
    <property type="project" value="UniProtKB-KW"/>
</dbReference>
<dbReference type="GO" id="GO:0031490">
    <property type="term" value="F:chromatin DNA binding"/>
    <property type="evidence" value="ECO:0007669"/>
    <property type="project" value="TreeGrafter"/>
</dbReference>
<dbReference type="InterPro" id="IPR014977">
    <property type="entry name" value="WRC_dom"/>
</dbReference>
<dbReference type="GO" id="GO:0006357">
    <property type="term" value="P:regulation of transcription by RNA polymerase II"/>
    <property type="evidence" value="ECO:0007669"/>
    <property type="project" value="TreeGrafter"/>
</dbReference>
<proteinExistence type="inferred from homology"/>
<dbReference type="AlphaFoldDB" id="A0A8B9AMU4"/>
<evidence type="ECO:0000256" key="4">
    <source>
        <dbReference type="ARBA" id="ARBA00023242"/>
    </source>
</evidence>
<evidence type="ECO:0000313" key="8">
    <source>
        <dbReference type="Proteomes" id="UP000228380"/>
    </source>
</evidence>
<evidence type="ECO:0000256" key="6">
    <source>
        <dbReference type="SAM" id="MobiDB-lite"/>
    </source>
</evidence>
<reference evidence="8" key="1">
    <citation type="journal article" date="2019" name="Nat. Commun.">
        <title>Genome-wide association mapping of date palm fruit traits.</title>
        <authorList>
            <person name="Hazzouri K.M."/>
            <person name="Gros-Balthazard M."/>
            <person name="Flowers J.M."/>
            <person name="Copetti D."/>
            <person name="Lemansour A."/>
            <person name="Lebrun M."/>
            <person name="Masmoudi K."/>
            <person name="Ferrand S."/>
            <person name="Dhar M.I."/>
            <person name="Fresquez Z.A."/>
            <person name="Rosas U."/>
            <person name="Zhang J."/>
            <person name="Talag J."/>
            <person name="Lee S."/>
            <person name="Kudrna D."/>
            <person name="Powell R.F."/>
            <person name="Leitch I.J."/>
            <person name="Krueger R.R."/>
            <person name="Wing R.A."/>
            <person name="Amiri K.M.A."/>
            <person name="Purugganan M.D."/>
        </authorList>
    </citation>
    <scope>NUCLEOTIDE SEQUENCE [LARGE SCALE GENOMIC DNA]</scope>
    <source>
        <strain evidence="8">cv. Khalas</strain>
    </source>
</reference>
<evidence type="ECO:0000256" key="5">
    <source>
        <dbReference type="PROSITE-ProRule" id="PRU01002"/>
    </source>
</evidence>
<dbReference type="RefSeq" id="XP_038987705.1">
    <property type="nucleotide sequence ID" value="XM_039131777.1"/>
</dbReference>
<dbReference type="Pfam" id="PF08879">
    <property type="entry name" value="WRC"/>
    <property type="match status" value="1"/>
</dbReference>
<dbReference type="PANTHER" id="PTHR12549">
    <property type="entry name" value="JMJC DOMAIN-CONTAINING HISTONE DEMETHYLATION PROTEIN"/>
    <property type="match status" value="1"/>
</dbReference>
<evidence type="ECO:0000259" key="7">
    <source>
        <dbReference type="PROSITE" id="PS51667"/>
    </source>
</evidence>
<dbReference type="GO" id="GO:0032454">
    <property type="term" value="F:histone H3K9 demethylase activity"/>
    <property type="evidence" value="ECO:0007669"/>
    <property type="project" value="InterPro"/>
</dbReference>
<comment type="subcellular location">
    <subcellularLocation>
        <location evidence="1">Nucleus</location>
    </subcellularLocation>
</comment>
<keyword evidence="8" id="KW-1185">Reference proteome</keyword>
<evidence type="ECO:0000256" key="3">
    <source>
        <dbReference type="ARBA" id="ARBA00022723"/>
    </source>
</evidence>
<keyword evidence="4" id="KW-0539">Nucleus</keyword>
<comment type="caution">
    <text evidence="5">Lacks conserved residue(s) required for the propagation of feature annotation.</text>
</comment>
<dbReference type="GeneID" id="103714750"/>